<feature type="domain" description="DUF5652" evidence="2">
    <location>
        <begin position="11"/>
        <end position="70"/>
    </location>
</feature>
<dbReference type="Proteomes" id="UP000034601">
    <property type="component" value="Unassembled WGS sequence"/>
</dbReference>
<sequence length="70" mass="8324">MFNFPGLSNSTFVPPWLISLLVLWDVFWKAVGLWYTIKNNQRNWFVAIFILSSVGILPILYLKFFQQKQK</sequence>
<keyword evidence="1" id="KW-1133">Transmembrane helix</keyword>
<reference evidence="3 4" key="1">
    <citation type="journal article" date="2015" name="Nature">
        <title>rRNA introns, odd ribosomes, and small enigmatic genomes across a large radiation of phyla.</title>
        <authorList>
            <person name="Brown C.T."/>
            <person name="Hug L.A."/>
            <person name="Thomas B.C."/>
            <person name="Sharon I."/>
            <person name="Castelle C.J."/>
            <person name="Singh A."/>
            <person name="Wilkins M.J."/>
            <person name="Williams K.H."/>
            <person name="Banfield J.F."/>
        </authorList>
    </citation>
    <scope>NUCLEOTIDE SEQUENCE [LARGE SCALE GENOMIC DNA]</scope>
</reference>
<organism evidence="3 4">
    <name type="scientific">Candidatus Daviesbacteria bacterium GW2011_GWA2_40_9</name>
    <dbReference type="NCBI Taxonomy" id="1618424"/>
    <lineage>
        <taxon>Bacteria</taxon>
        <taxon>Candidatus Daviesiibacteriota</taxon>
    </lineage>
</organism>
<dbReference type="AlphaFoldDB" id="A0A0G0U103"/>
<dbReference type="EMBL" id="LCAB01000009">
    <property type="protein sequence ID" value="KKR82794.1"/>
    <property type="molecule type" value="Genomic_DNA"/>
</dbReference>
<evidence type="ECO:0000256" key="1">
    <source>
        <dbReference type="SAM" id="Phobius"/>
    </source>
</evidence>
<comment type="caution">
    <text evidence="3">The sequence shown here is derived from an EMBL/GenBank/DDBJ whole genome shotgun (WGS) entry which is preliminary data.</text>
</comment>
<evidence type="ECO:0000259" key="2">
    <source>
        <dbReference type="Pfam" id="PF18893"/>
    </source>
</evidence>
<evidence type="ECO:0000313" key="4">
    <source>
        <dbReference type="Proteomes" id="UP000034601"/>
    </source>
</evidence>
<proteinExistence type="predicted"/>
<dbReference type="InterPro" id="IPR043712">
    <property type="entry name" value="DUF5652"/>
</dbReference>
<name>A0A0G0U103_9BACT</name>
<feature type="transmembrane region" description="Helical" evidence="1">
    <location>
        <begin position="43"/>
        <end position="62"/>
    </location>
</feature>
<gene>
    <name evidence="3" type="ORF">UU29_C0009G0065</name>
</gene>
<evidence type="ECO:0000313" key="3">
    <source>
        <dbReference type="EMBL" id="KKR82794.1"/>
    </source>
</evidence>
<keyword evidence="1" id="KW-0812">Transmembrane</keyword>
<keyword evidence="1" id="KW-0472">Membrane</keyword>
<protein>
    <recommendedName>
        <fullName evidence="2">DUF5652 domain-containing protein</fullName>
    </recommendedName>
</protein>
<feature type="transmembrane region" description="Helical" evidence="1">
    <location>
        <begin position="12"/>
        <end position="37"/>
    </location>
</feature>
<accession>A0A0G0U103</accession>
<dbReference type="Pfam" id="PF18893">
    <property type="entry name" value="DUF5652"/>
    <property type="match status" value="1"/>
</dbReference>